<sequence length="628" mass="66117">METPSPPLGGAVDSPSTSTAPVTEAQSPAQNRAWLQLLATARDNDKATVQALISAQPALLRIRLPPETPVSPAAKEVAGRPASQSWCGLFFDNEAYGNEAGMAALHVAAYSGAVATSTALLAAGAEPEVALEDGSTPLHLAAFGGHTGVGEALLRSRMRPAPVNSMLRGGGTALHNAVFFRRAPFVALLLRHGADVEQPNCWENTSLHDAVAQHAVDFDILRMLLQRSPHLETRNREGRTPLAVAVAKRHMRAARQLIAVGADPSAVQDEDRPSVLRWRWLCRTAVSGYPNLYLASPAATHEPLPPEPILYNCFSRVAHGEVPLTQELVWSALKVSEPRSRRHPDNLLHGHWLVRLLDDAGLLPTDQNAPEFLSAFLYQPGCWALSTERHALGRCILQDAKKRGFLCPWSLDVCTNALEGRLEDRLVASAAAAGLASLHHTVSAAVHAMASAQSAATAAAARGDRISIAVAGAALALGFVPIVGPVLSAAVSVGPPLWRMVENDPRAAAVAFVLNPADAAAAARALSENALTAALDEGNAATLRAQLTPGYAEEVEGAFGWAAAAQAAARATDVAAPSVASAASADEAPTHSPVPIGPTTAASTARMSIHSRASLGYRIWPRVWYCHL</sequence>
<dbReference type="EMBL" id="KV918810">
    <property type="protein sequence ID" value="OSX78548.1"/>
    <property type="molecule type" value="Genomic_DNA"/>
</dbReference>
<reference evidence="5 6" key="1">
    <citation type="submission" date="2017-03" db="EMBL/GenBank/DDBJ databases">
        <title>WGS assembly of Porphyra umbilicalis.</title>
        <authorList>
            <person name="Brawley S.H."/>
            <person name="Blouin N.A."/>
            <person name="Ficko-Blean E."/>
            <person name="Wheeler G.L."/>
            <person name="Lohr M."/>
            <person name="Goodson H.V."/>
            <person name="Jenkins J.W."/>
            <person name="Blaby-Haas C.E."/>
            <person name="Helliwell K.E."/>
            <person name="Chan C."/>
            <person name="Marriage T."/>
            <person name="Bhattacharya D."/>
            <person name="Klein A.S."/>
            <person name="Badis Y."/>
            <person name="Brodie J."/>
            <person name="Cao Y."/>
            <person name="Collen J."/>
            <person name="Dittami S.M."/>
            <person name="Gachon C.M."/>
            <person name="Green B.R."/>
            <person name="Karpowicz S."/>
            <person name="Kim J.W."/>
            <person name="Kudahl U."/>
            <person name="Lin S."/>
            <person name="Michel G."/>
            <person name="Mittag M."/>
            <person name="Olson B.J."/>
            <person name="Pangilinan J."/>
            <person name="Peng Y."/>
            <person name="Qiu H."/>
            <person name="Shu S."/>
            <person name="Singer J.T."/>
            <person name="Smith A.G."/>
            <person name="Sprecher B.N."/>
            <person name="Wagner V."/>
            <person name="Wang W."/>
            <person name="Wang Z.-Y."/>
            <person name="Yan J."/>
            <person name="Yarish C."/>
            <person name="Zoeuner-Riek S."/>
            <person name="Zhuang Y."/>
            <person name="Zou Y."/>
            <person name="Lindquist E.A."/>
            <person name="Grimwood J."/>
            <person name="Barry K."/>
            <person name="Rokhsar D.S."/>
            <person name="Schmutz J."/>
            <person name="Stiller J.W."/>
            <person name="Grossman A.R."/>
            <person name="Prochnik S.E."/>
        </authorList>
    </citation>
    <scope>NUCLEOTIDE SEQUENCE [LARGE SCALE GENOMIC DNA]</scope>
    <source>
        <strain evidence="5">4086291</strain>
    </source>
</reference>
<protein>
    <submittedName>
        <fullName evidence="5">Uncharacterized protein</fullName>
    </submittedName>
</protein>
<feature type="repeat" description="ANK" evidence="3">
    <location>
        <begin position="100"/>
        <end position="132"/>
    </location>
</feature>
<keyword evidence="1" id="KW-0677">Repeat</keyword>
<feature type="repeat" description="ANK" evidence="3">
    <location>
        <begin position="133"/>
        <end position="165"/>
    </location>
</feature>
<keyword evidence="2 3" id="KW-0040">ANK repeat</keyword>
<keyword evidence="6" id="KW-1185">Reference proteome</keyword>
<dbReference type="AlphaFoldDB" id="A0A1X6PCE9"/>
<evidence type="ECO:0000256" key="1">
    <source>
        <dbReference type="ARBA" id="ARBA00022737"/>
    </source>
</evidence>
<evidence type="ECO:0000313" key="6">
    <source>
        <dbReference type="Proteomes" id="UP000218209"/>
    </source>
</evidence>
<dbReference type="PRINTS" id="PR01415">
    <property type="entry name" value="ANKYRIN"/>
</dbReference>
<evidence type="ECO:0000256" key="3">
    <source>
        <dbReference type="PROSITE-ProRule" id="PRU00023"/>
    </source>
</evidence>
<dbReference type="Gene3D" id="1.25.40.20">
    <property type="entry name" value="Ankyrin repeat-containing domain"/>
    <property type="match status" value="2"/>
</dbReference>
<dbReference type="InterPro" id="IPR036770">
    <property type="entry name" value="Ankyrin_rpt-contain_sf"/>
</dbReference>
<feature type="compositionally biased region" description="Polar residues" evidence="4">
    <location>
        <begin position="14"/>
        <end position="28"/>
    </location>
</feature>
<feature type="region of interest" description="Disordered" evidence="4">
    <location>
        <begin position="582"/>
        <end position="603"/>
    </location>
</feature>
<evidence type="ECO:0000256" key="2">
    <source>
        <dbReference type="ARBA" id="ARBA00023043"/>
    </source>
</evidence>
<name>A0A1X6PCE9_PORUM</name>
<evidence type="ECO:0000313" key="5">
    <source>
        <dbReference type="EMBL" id="OSX78548.1"/>
    </source>
</evidence>
<dbReference type="SUPFAM" id="SSF48403">
    <property type="entry name" value="Ankyrin repeat"/>
    <property type="match status" value="1"/>
</dbReference>
<dbReference type="PROSITE" id="PS50088">
    <property type="entry name" value="ANK_REPEAT"/>
    <property type="match status" value="4"/>
</dbReference>
<feature type="region of interest" description="Disordered" evidence="4">
    <location>
        <begin position="1"/>
        <end position="28"/>
    </location>
</feature>
<dbReference type="Pfam" id="PF12796">
    <property type="entry name" value="Ank_2"/>
    <property type="match status" value="1"/>
</dbReference>
<organism evidence="5 6">
    <name type="scientific">Porphyra umbilicalis</name>
    <name type="common">Purple laver</name>
    <name type="synonym">Red alga</name>
    <dbReference type="NCBI Taxonomy" id="2786"/>
    <lineage>
        <taxon>Eukaryota</taxon>
        <taxon>Rhodophyta</taxon>
        <taxon>Bangiophyceae</taxon>
        <taxon>Bangiales</taxon>
        <taxon>Bangiaceae</taxon>
        <taxon>Porphyra</taxon>
    </lineage>
</organism>
<feature type="repeat" description="ANK" evidence="3">
    <location>
        <begin position="237"/>
        <end position="269"/>
    </location>
</feature>
<dbReference type="PROSITE" id="PS50297">
    <property type="entry name" value="ANK_REP_REGION"/>
    <property type="match status" value="3"/>
</dbReference>
<accession>A0A1X6PCE9</accession>
<dbReference type="PANTHER" id="PTHR24171:SF9">
    <property type="entry name" value="ANKYRIN REPEAT DOMAIN-CONTAINING PROTEIN 39"/>
    <property type="match status" value="1"/>
</dbReference>
<dbReference type="InterPro" id="IPR002110">
    <property type="entry name" value="Ankyrin_rpt"/>
</dbReference>
<feature type="repeat" description="ANK" evidence="3">
    <location>
        <begin position="169"/>
        <end position="201"/>
    </location>
</feature>
<dbReference type="Proteomes" id="UP000218209">
    <property type="component" value="Unassembled WGS sequence"/>
</dbReference>
<dbReference type="PANTHER" id="PTHR24171">
    <property type="entry name" value="ANKYRIN REPEAT DOMAIN-CONTAINING PROTEIN 39-RELATED"/>
    <property type="match status" value="1"/>
</dbReference>
<dbReference type="OrthoDB" id="9995210at2759"/>
<evidence type="ECO:0000256" key="4">
    <source>
        <dbReference type="SAM" id="MobiDB-lite"/>
    </source>
</evidence>
<gene>
    <name evidence="5" type="ORF">BU14_0106s0014</name>
</gene>
<proteinExistence type="predicted"/>
<dbReference type="Pfam" id="PF00023">
    <property type="entry name" value="Ank"/>
    <property type="match status" value="1"/>
</dbReference>
<dbReference type="SMART" id="SM00248">
    <property type="entry name" value="ANK"/>
    <property type="match status" value="5"/>
</dbReference>